<protein>
    <submittedName>
        <fullName evidence="3">HigA family addiction module antitoxin</fullName>
    </submittedName>
</protein>
<comment type="caution">
    <text evidence="3">The sequence shown here is derived from an EMBL/GenBank/DDBJ whole genome shotgun (WGS) entry which is preliminary data.</text>
</comment>
<dbReference type="Gene3D" id="1.10.260.40">
    <property type="entry name" value="lambda repressor-like DNA-binding domains"/>
    <property type="match status" value="1"/>
</dbReference>
<evidence type="ECO:0000259" key="2">
    <source>
        <dbReference type="PROSITE" id="PS50943"/>
    </source>
</evidence>
<organism evidence="3 4">
    <name type="scientific">Microbacterium profundi</name>
    <dbReference type="NCBI Taxonomy" id="450380"/>
    <lineage>
        <taxon>Bacteria</taxon>
        <taxon>Bacillati</taxon>
        <taxon>Actinomycetota</taxon>
        <taxon>Actinomycetes</taxon>
        <taxon>Micrococcales</taxon>
        <taxon>Microbacteriaceae</taxon>
        <taxon>Microbacterium</taxon>
    </lineage>
</organism>
<keyword evidence="1" id="KW-0238">DNA-binding</keyword>
<keyword evidence="4" id="KW-1185">Reference proteome</keyword>
<name>A0ABV3LHT0_9MICO</name>
<reference evidence="3 4" key="1">
    <citation type="submission" date="2024-06" db="EMBL/GenBank/DDBJ databases">
        <title>The Natural Products Discovery Center: Release of the First 8490 Sequenced Strains for Exploring Actinobacteria Biosynthetic Diversity.</title>
        <authorList>
            <person name="Kalkreuter E."/>
            <person name="Kautsar S.A."/>
            <person name="Yang D."/>
            <person name="Bader C.D."/>
            <person name="Teijaro C.N."/>
            <person name="Fluegel L."/>
            <person name="Davis C.M."/>
            <person name="Simpson J.R."/>
            <person name="Lauterbach L."/>
            <person name="Steele A.D."/>
            <person name="Gui C."/>
            <person name="Meng S."/>
            <person name="Li G."/>
            <person name="Viehrig K."/>
            <person name="Ye F."/>
            <person name="Su P."/>
            <person name="Kiefer A.F."/>
            <person name="Nichols A."/>
            <person name="Cepeda A.J."/>
            <person name="Yan W."/>
            <person name="Fan B."/>
            <person name="Jiang Y."/>
            <person name="Adhikari A."/>
            <person name="Zheng C.-J."/>
            <person name="Schuster L."/>
            <person name="Cowan T.M."/>
            <person name="Smanski M.J."/>
            <person name="Chevrette M.G."/>
            <person name="De Carvalho L.P.S."/>
            <person name="Shen B."/>
        </authorList>
    </citation>
    <scope>NUCLEOTIDE SEQUENCE [LARGE SCALE GENOMIC DNA]</scope>
    <source>
        <strain evidence="3 4">NPDC077434</strain>
    </source>
</reference>
<dbReference type="SUPFAM" id="SSF47413">
    <property type="entry name" value="lambda repressor-like DNA-binding domains"/>
    <property type="match status" value="1"/>
</dbReference>
<dbReference type="Pfam" id="PF01381">
    <property type="entry name" value="HTH_3"/>
    <property type="match status" value="1"/>
</dbReference>
<dbReference type="EMBL" id="JBFBMH010000012">
    <property type="protein sequence ID" value="MEW1975403.1"/>
    <property type="molecule type" value="Genomic_DNA"/>
</dbReference>
<sequence>MSNSSIITEADLIEPIHPGEILMEDFIEGFGITQNKLAVSIGVPPRRINEIVHGKRGITADTAIRLARYFGTSEEFWMNLQTSYELRIERRALSDKVTAITPLKAA</sequence>
<dbReference type="SMART" id="SM00530">
    <property type="entry name" value="HTH_XRE"/>
    <property type="match status" value="1"/>
</dbReference>
<dbReference type="RefSeq" id="WP_033106187.1">
    <property type="nucleotide sequence ID" value="NZ_JAJVKR010000012.1"/>
</dbReference>
<feature type="domain" description="HTH cro/C1-type" evidence="2">
    <location>
        <begin position="31"/>
        <end position="77"/>
    </location>
</feature>
<proteinExistence type="predicted"/>
<dbReference type="PANTHER" id="PTHR36924">
    <property type="entry name" value="ANTITOXIN HIGA-1"/>
    <property type="match status" value="1"/>
</dbReference>
<evidence type="ECO:0000313" key="4">
    <source>
        <dbReference type="Proteomes" id="UP001553715"/>
    </source>
</evidence>
<evidence type="ECO:0000256" key="1">
    <source>
        <dbReference type="ARBA" id="ARBA00023125"/>
    </source>
</evidence>
<dbReference type="InterPro" id="IPR013430">
    <property type="entry name" value="Toxin_antidote_HigA"/>
</dbReference>
<dbReference type="Proteomes" id="UP001553715">
    <property type="component" value="Unassembled WGS sequence"/>
</dbReference>
<evidence type="ECO:0000313" key="3">
    <source>
        <dbReference type="EMBL" id="MEW1975403.1"/>
    </source>
</evidence>
<dbReference type="NCBIfam" id="TIGR02607">
    <property type="entry name" value="antidote_HigA"/>
    <property type="match status" value="1"/>
</dbReference>
<dbReference type="PROSITE" id="PS50943">
    <property type="entry name" value="HTH_CROC1"/>
    <property type="match status" value="1"/>
</dbReference>
<dbReference type="PANTHER" id="PTHR36924:SF1">
    <property type="entry name" value="ANTITOXIN HIGA-1"/>
    <property type="match status" value="1"/>
</dbReference>
<dbReference type="CDD" id="cd00093">
    <property type="entry name" value="HTH_XRE"/>
    <property type="match status" value="1"/>
</dbReference>
<gene>
    <name evidence="3" type="ORF">AB0301_10050</name>
</gene>
<dbReference type="InterPro" id="IPR001387">
    <property type="entry name" value="Cro/C1-type_HTH"/>
</dbReference>
<dbReference type="InterPro" id="IPR010982">
    <property type="entry name" value="Lambda_DNA-bd_dom_sf"/>
</dbReference>
<accession>A0ABV3LHT0</accession>